<organism evidence="2 3">
    <name type="scientific">Baekduia soli</name>
    <dbReference type="NCBI Taxonomy" id="496014"/>
    <lineage>
        <taxon>Bacteria</taxon>
        <taxon>Bacillati</taxon>
        <taxon>Actinomycetota</taxon>
        <taxon>Thermoleophilia</taxon>
        <taxon>Solirubrobacterales</taxon>
        <taxon>Baekduiaceae</taxon>
        <taxon>Baekduia</taxon>
    </lineage>
</organism>
<dbReference type="PANTHER" id="PTHR40761:SF1">
    <property type="entry name" value="CONSERVED INTEGRAL MEMBRANE ALANINE VALINE AND LEUCINE RICH PROTEIN-RELATED"/>
    <property type="match status" value="1"/>
</dbReference>
<feature type="transmembrane region" description="Helical" evidence="1">
    <location>
        <begin position="53"/>
        <end position="77"/>
    </location>
</feature>
<feature type="transmembrane region" description="Helical" evidence="1">
    <location>
        <begin position="196"/>
        <end position="214"/>
    </location>
</feature>
<dbReference type="PROSITE" id="PS51257">
    <property type="entry name" value="PROKAR_LIPOPROTEIN"/>
    <property type="match status" value="1"/>
</dbReference>
<feature type="transmembrane region" description="Helical" evidence="1">
    <location>
        <begin position="163"/>
        <end position="184"/>
    </location>
</feature>
<dbReference type="InterPro" id="IPR037185">
    <property type="entry name" value="EmrE-like"/>
</dbReference>
<dbReference type="SUPFAM" id="SSF103481">
    <property type="entry name" value="Multidrug resistance efflux transporter EmrE"/>
    <property type="match status" value="2"/>
</dbReference>
<sequence length="285" mass="28365">MVDGRLLGGIAAAALAAACFDGAVLLQARAAQAVGREHGLRLSLLARLARRRLWVLGTAVAVAGWPLQLLALSWAPITVVQPTLALGLVVILLGGSRLLGERVGAREWGAVGAVGAGVAVLALTAPGHTSALPATGPAIAAGAVLAAAVALPFVRGRDGREGGWGLIVSAGCAFALAALTSKLLTVEAGRHHVAGVLVWAAATGAASAVGFLADMTAMQRFDVTRVAPPMFVLETALPVALSPVLFGERWSGTPGGGAVLVAGLVLVLGGGAVLGRSRAVVDAVH</sequence>
<feature type="transmembrane region" description="Helical" evidence="1">
    <location>
        <begin position="226"/>
        <end position="246"/>
    </location>
</feature>
<evidence type="ECO:0000313" key="2">
    <source>
        <dbReference type="EMBL" id="QEC49851.1"/>
    </source>
</evidence>
<name>A0A5B8UB57_9ACTN</name>
<dbReference type="EMBL" id="CP042430">
    <property type="protein sequence ID" value="QEC49851.1"/>
    <property type="molecule type" value="Genomic_DNA"/>
</dbReference>
<dbReference type="PANTHER" id="PTHR40761">
    <property type="entry name" value="CONSERVED INTEGRAL MEMBRANE ALANINE VALINE AND LEUCINE RICH PROTEIN-RELATED"/>
    <property type="match status" value="1"/>
</dbReference>
<gene>
    <name evidence="2" type="ORF">FSW04_21300</name>
</gene>
<feature type="transmembrane region" description="Helical" evidence="1">
    <location>
        <begin position="6"/>
        <end position="26"/>
    </location>
</feature>
<reference evidence="2" key="2">
    <citation type="submission" date="2019-08" db="EMBL/GenBank/DDBJ databases">
        <authorList>
            <person name="Im W.-T."/>
        </authorList>
    </citation>
    <scope>NUCLEOTIDE SEQUENCE</scope>
    <source>
        <strain evidence="2">BR7-21</strain>
    </source>
</reference>
<keyword evidence="1" id="KW-0812">Transmembrane</keyword>
<reference evidence="2" key="1">
    <citation type="journal article" date="2018" name="J. Microbiol.">
        <title>Baekduia soli gen. nov., sp. nov., a novel bacterium isolated from the soil of Baekdu Mountain and proposal of a novel family name, Baekduiaceae fam. nov.</title>
        <authorList>
            <person name="An D.S."/>
            <person name="Siddiqi M.Z."/>
            <person name="Kim K.H."/>
            <person name="Yu H.S."/>
            <person name="Im W.T."/>
        </authorList>
    </citation>
    <scope>NUCLEOTIDE SEQUENCE [LARGE SCALE GENOMIC DNA]</scope>
    <source>
        <strain evidence="2">BR7-21</strain>
    </source>
</reference>
<feature type="transmembrane region" description="Helical" evidence="1">
    <location>
        <begin position="258"/>
        <end position="275"/>
    </location>
</feature>
<evidence type="ECO:0000313" key="3">
    <source>
        <dbReference type="Proteomes" id="UP000321805"/>
    </source>
</evidence>
<keyword evidence="1" id="KW-1133">Transmembrane helix</keyword>
<dbReference type="Proteomes" id="UP000321805">
    <property type="component" value="Chromosome"/>
</dbReference>
<protein>
    <recommendedName>
        <fullName evidence="4">DMT family transporter</fullName>
    </recommendedName>
</protein>
<evidence type="ECO:0008006" key="4">
    <source>
        <dbReference type="Google" id="ProtNLM"/>
    </source>
</evidence>
<dbReference type="Gene3D" id="1.10.3730.20">
    <property type="match status" value="1"/>
</dbReference>
<evidence type="ECO:0000256" key="1">
    <source>
        <dbReference type="SAM" id="Phobius"/>
    </source>
</evidence>
<feature type="transmembrane region" description="Helical" evidence="1">
    <location>
        <begin position="107"/>
        <end position="125"/>
    </location>
</feature>
<accession>A0A5B8UB57</accession>
<feature type="transmembrane region" description="Helical" evidence="1">
    <location>
        <begin position="83"/>
        <end position="100"/>
    </location>
</feature>
<keyword evidence="3" id="KW-1185">Reference proteome</keyword>
<dbReference type="AlphaFoldDB" id="A0A5B8UB57"/>
<proteinExistence type="predicted"/>
<dbReference type="RefSeq" id="WP_146922216.1">
    <property type="nucleotide sequence ID" value="NZ_CP042430.1"/>
</dbReference>
<keyword evidence="1" id="KW-0472">Membrane</keyword>
<dbReference type="KEGG" id="bsol:FSW04_21300"/>
<feature type="transmembrane region" description="Helical" evidence="1">
    <location>
        <begin position="131"/>
        <end position="151"/>
    </location>
</feature>